<proteinExistence type="predicted"/>
<comment type="caution">
    <text evidence="2">The sequence shown here is derived from an EMBL/GenBank/DDBJ whole genome shotgun (WGS) entry which is preliminary data.</text>
</comment>
<reference evidence="2" key="1">
    <citation type="submission" date="2022-03" db="EMBL/GenBank/DDBJ databases">
        <authorList>
            <person name="Legras J.-L."/>
            <person name="Devillers H."/>
            <person name="Grondin C."/>
        </authorList>
    </citation>
    <scope>NUCLEOTIDE SEQUENCE</scope>
    <source>
        <strain evidence="2">CLIB 1423</strain>
    </source>
</reference>
<organism evidence="2 3">
    <name type="scientific">[Candida] railenensis</name>
    <dbReference type="NCBI Taxonomy" id="45579"/>
    <lineage>
        <taxon>Eukaryota</taxon>
        <taxon>Fungi</taxon>
        <taxon>Dikarya</taxon>
        <taxon>Ascomycota</taxon>
        <taxon>Saccharomycotina</taxon>
        <taxon>Pichiomycetes</taxon>
        <taxon>Debaryomycetaceae</taxon>
        <taxon>Kurtzmaniella</taxon>
    </lineage>
</organism>
<keyword evidence="3" id="KW-1185">Reference proteome</keyword>
<evidence type="ECO:0000313" key="3">
    <source>
        <dbReference type="Proteomes" id="UP000837801"/>
    </source>
</evidence>
<evidence type="ECO:0000313" key="2">
    <source>
        <dbReference type="EMBL" id="CAH2352022.1"/>
    </source>
</evidence>
<sequence>MVTLFELSQRQQEGAVASLDSGIPVLDTFLPRNIANGGIFDIHAVPGCSDQFEIVCNFICTHLQKDPRKQIIIIDTLHPFPFHKIRQNKNFDTSMAKRISWYNAGTFSKLYALLEQLNHREDIVHNSMVIINNFQELIDFYKMEISYSYEQMLLKHQIEVNNVLLANEEKIRQEGSFPVLPIIPPNSDLLKENPQKKFNSHISTISNLLSSFVRNYSSIFLLLGYLDTQYEQQENNASNSSVSSQSFMETQSTTQSMTQSISMKKPRKLVLAPKPTPLDKFIICRLIFFKYLDANGIEVGVKVQNYKEDRAGEVNISAEYLSDNEQKELDELDEEREKDLARATYLPSSPELSESQVDRFRSSNNFNLQPTGADNEQSNQQRTPSTTEKGVPVSVNANDDMPNNYSDPANSSPLSEIPDSQGDVNESQVLYNSHTK</sequence>
<dbReference type="OrthoDB" id="4021409at2759"/>
<feature type="compositionally biased region" description="Polar residues" evidence="1">
    <location>
        <begin position="363"/>
        <end position="388"/>
    </location>
</feature>
<dbReference type="Proteomes" id="UP000837801">
    <property type="component" value="Unassembled WGS sequence"/>
</dbReference>
<name>A0A9P0QNV6_9ASCO</name>
<dbReference type="AlphaFoldDB" id="A0A9P0QNV6"/>
<feature type="compositionally biased region" description="Polar residues" evidence="1">
    <location>
        <begin position="395"/>
        <end position="414"/>
    </location>
</feature>
<dbReference type="InterPro" id="IPR027417">
    <property type="entry name" value="P-loop_NTPase"/>
</dbReference>
<feature type="region of interest" description="Disordered" evidence="1">
    <location>
        <begin position="363"/>
        <end position="436"/>
    </location>
</feature>
<evidence type="ECO:0000256" key="1">
    <source>
        <dbReference type="SAM" id="MobiDB-lite"/>
    </source>
</evidence>
<dbReference type="Gene3D" id="3.40.50.300">
    <property type="entry name" value="P-loop containing nucleotide triphosphate hydrolases"/>
    <property type="match status" value="1"/>
</dbReference>
<protein>
    <submittedName>
        <fullName evidence="2">Uncharacterized protein</fullName>
    </submittedName>
</protein>
<dbReference type="EMBL" id="CAKXYY010000005">
    <property type="protein sequence ID" value="CAH2352022.1"/>
    <property type="molecule type" value="Genomic_DNA"/>
</dbReference>
<feature type="compositionally biased region" description="Polar residues" evidence="1">
    <location>
        <begin position="422"/>
        <end position="436"/>
    </location>
</feature>
<accession>A0A9P0QNV6</accession>
<gene>
    <name evidence="2" type="ORF">CLIB1423_05S03862</name>
</gene>